<dbReference type="InterPro" id="IPR040151">
    <property type="entry name" value="Gfd2/YDR514C-like"/>
</dbReference>
<comment type="caution">
    <text evidence="2">The sequence shown here is derived from an EMBL/GenBank/DDBJ whole genome shotgun (WGS) entry which is preliminary data.</text>
</comment>
<dbReference type="PANTHER" id="PTHR28083">
    <property type="entry name" value="GOOD FOR FULL DBP5 ACTIVITY PROTEIN 2"/>
    <property type="match status" value="1"/>
</dbReference>
<dbReference type="SUPFAM" id="SSF53098">
    <property type="entry name" value="Ribonuclease H-like"/>
    <property type="match status" value="1"/>
</dbReference>
<dbReference type="InterPro" id="IPR048519">
    <property type="entry name" value="Gfd2/YDR514C-like_C"/>
</dbReference>
<reference evidence="2 3" key="1">
    <citation type="submission" date="2023-04" db="EMBL/GenBank/DDBJ databases">
        <title>Genome of Basidiobolus ranarum AG-B5.</title>
        <authorList>
            <person name="Stajich J.E."/>
            <person name="Carter-House D."/>
            <person name="Gryganskyi A."/>
        </authorList>
    </citation>
    <scope>NUCLEOTIDE SEQUENCE [LARGE SCALE GENOMIC DNA]</scope>
    <source>
        <strain evidence="2 3">AG-B5</strain>
    </source>
</reference>
<accession>A0ABR2WBV7</accession>
<dbReference type="Proteomes" id="UP001479436">
    <property type="component" value="Unassembled WGS sequence"/>
</dbReference>
<organism evidence="2 3">
    <name type="scientific">Basidiobolus ranarum</name>
    <dbReference type="NCBI Taxonomy" id="34480"/>
    <lineage>
        <taxon>Eukaryota</taxon>
        <taxon>Fungi</taxon>
        <taxon>Fungi incertae sedis</taxon>
        <taxon>Zoopagomycota</taxon>
        <taxon>Entomophthoromycotina</taxon>
        <taxon>Basidiobolomycetes</taxon>
        <taxon>Basidiobolales</taxon>
        <taxon>Basidiobolaceae</taxon>
        <taxon>Basidiobolus</taxon>
    </lineage>
</organism>
<dbReference type="Gene3D" id="3.30.420.10">
    <property type="entry name" value="Ribonuclease H-like superfamily/Ribonuclease H"/>
    <property type="match status" value="1"/>
</dbReference>
<evidence type="ECO:0000313" key="3">
    <source>
        <dbReference type="Proteomes" id="UP001479436"/>
    </source>
</evidence>
<evidence type="ECO:0000259" key="1">
    <source>
        <dbReference type="Pfam" id="PF21762"/>
    </source>
</evidence>
<name>A0ABR2WBV7_9FUNG</name>
<dbReference type="Pfam" id="PF21762">
    <property type="entry name" value="DEDDh_C"/>
    <property type="match status" value="1"/>
</dbReference>
<proteinExistence type="predicted"/>
<dbReference type="InterPro" id="IPR036397">
    <property type="entry name" value="RNaseH_sf"/>
</dbReference>
<feature type="domain" description="Gfd2/YDR514C-like C-terminal" evidence="1">
    <location>
        <begin position="156"/>
        <end position="316"/>
    </location>
</feature>
<dbReference type="EMBL" id="JASJQH010006876">
    <property type="protein sequence ID" value="KAK9729767.1"/>
    <property type="molecule type" value="Genomic_DNA"/>
</dbReference>
<dbReference type="PANTHER" id="PTHR28083:SF1">
    <property type="entry name" value="GOOD FOR FULL DBP5 ACTIVITY PROTEIN 2"/>
    <property type="match status" value="1"/>
</dbReference>
<gene>
    <name evidence="2" type="ORF">K7432_000015</name>
</gene>
<protein>
    <recommendedName>
        <fullName evidence="1">Gfd2/YDR514C-like C-terminal domain-containing protein</fullName>
    </recommendedName>
</protein>
<sequence length="319" mass="37146">MLTGSEITDENFSTPYFMGSELEMAWLKEAQDVQEVRSKILEYFKPPNFYVKQAETAFYLGTNKSTLKRYILIPYHVYRDVKADLEGLLGIPLPEIQTQNLYQEIQETRFDSHATYFKVVKMLGRRNKKSKKKVKALQGQKLLENAKLLLSENKHIFFTIDVEMYERDHVSIIEVGWSMYHSKRGLFKDRHFVVQENLHLRNGRYHPDNKEKFLFDESELGTLDEIINCLEEDLSTGPPKILIGHDLKSILEATQIVNINLESLDETLDTSDLHTVKFGGKDKPSLSRMLDDLEIDYYCLHNAGNDAHYIMEAFLKLVR</sequence>
<keyword evidence="3" id="KW-1185">Reference proteome</keyword>
<evidence type="ECO:0000313" key="2">
    <source>
        <dbReference type="EMBL" id="KAK9729767.1"/>
    </source>
</evidence>
<dbReference type="InterPro" id="IPR012337">
    <property type="entry name" value="RNaseH-like_sf"/>
</dbReference>